<feature type="region of interest" description="Interaction with substrate tRNA" evidence="10">
    <location>
        <begin position="163"/>
        <end position="167"/>
    </location>
</feature>
<gene>
    <name evidence="10 14" type="primary">miaA</name>
    <name evidence="14" type="ORF">Epro_0478</name>
</gene>
<reference evidence="14 15" key="1">
    <citation type="submission" date="2014-09" db="EMBL/GenBank/DDBJ databases">
        <title>Complete genome sequence of Endomicrobium proavitum.</title>
        <authorList>
            <person name="Zheng H."/>
        </authorList>
    </citation>
    <scope>NUCLEOTIDE SEQUENCE [LARGE SCALE GENOMIC DNA]</scope>
    <source>
        <strain evidence="14 15">Rsa215</strain>
    </source>
</reference>
<feature type="site" description="Interaction with substrate tRNA" evidence="10">
    <location>
        <position position="110"/>
    </location>
</feature>
<evidence type="ECO:0000256" key="7">
    <source>
        <dbReference type="ARBA" id="ARBA00022840"/>
    </source>
</evidence>
<dbReference type="AlphaFoldDB" id="A0A0G3WIZ9"/>
<dbReference type="NCBIfam" id="TIGR00174">
    <property type="entry name" value="miaA"/>
    <property type="match status" value="1"/>
</dbReference>
<dbReference type="GO" id="GO:0005524">
    <property type="term" value="F:ATP binding"/>
    <property type="evidence" value="ECO:0007669"/>
    <property type="project" value="UniProtKB-UniRule"/>
</dbReference>
<dbReference type="EC" id="2.5.1.75" evidence="10"/>
<dbReference type="OrthoDB" id="9776390at2"/>
<evidence type="ECO:0000256" key="8">
    <source>
        <dbReference type="ARBA" id="ARBA00022842"/>
    </source>
</evidence>
<dbReference type="PATRIC" id="fig|1408281.3.peg.491"/>
<dbReference type="Pfam" id="PF01715">
    <property type="entry name" value="IPPT"/>
    <property type="match status" value="1"/>
</dbReference>
<protein>
    <recommendedName>
        <fullName evidence="10">tRNA dimethylallyltransferase</fullName>
        <ecNumber evidence="10">2.5.1.75</ecNumber>
    </recommendedName>
    <alternativeName>
        <fullName evidence="10">Dimethylallyl diphosphate:tRNA dimethylallyltransferase</fullName>
        <shortName evidence="10">DMAPP:tRNA dimethylallyltransferase</shortName>
        <shortName evidence="10">DMATase</shortName>
    </alternativeName>
    <alternativeName>
        <fullName evidence="10">Isopentenyl-diphosphate:tRNA isopentenyltransferase</fullName>
        <shortName evidence="10">IPP transferase</shortName>
        <shortName evidence="10">IPPT</shortName>
        <shortName evidence="10">IPTase</shortName>
    </alternativeName>
</protein>
<feature type="region of interest" description="Interaction with substrate tRNA" evidence="10">
    <location>
        <begin position="34"/>
        <end position="37"/>
    </location>
</feature>
<dbReference type="GO" id="GO:0006400">
    <property type="term" value="P:tRNA modification"/>
    <property type="evidence" value="ECO:0007669"/>
    <property type="project" value="TreeGrafter"/>
</dbReference>
<dbReference type="PANTHER" id="PTHR11088">
    <property type="entry name" value="TRNA DIMETHYLALLYLTRANSFERASE"/>
    <property type="match status" value="1"/>
</dbReference>
<dbReference type="InterPro" id="IPR018022">
    <property type="entry name" value="IPT"/>
</dbReference>
<comment type="catalytic activity">
    <reaction evidence="9 10 11">
        <text>adenosine(37) in tRNA + dimethylallyl diphosphate = N(6)-dimethylallyladenosine(37) in tRNA + diphosphate</text>
        <dbReference type="Rhea" id="RHEA:26482"/>
        <dbReference type="Rhea" id="RHEA-COMP:10162"/>
        <dbReference type="Rhea" id="RHEA-COMP:10375"/>
        <dbReference type="ChEBI" id="CHEBI:33019"/>
        <dbReference type="ChEBI" id="CHEBI:57623"/>
        <dbReference type="ChEBI" id="CHEBI:74411"/>
        <dbReference type="ChEBI" id="CHEBI:74415"/>
        <dbReference type="EC" id="2.5.1.75"/>
    </reaction>
</comment>
<comment type="subunit">
    <text evidence="10">Monomer.</text>
</comment>
<keyword evidence="6 10" id="KW-0547">Nucleotide-binding</keyword>
<comment type="similarity">
    <text evidence="3 10 13">Belongs to the IPP transferase family.</text>
</comment>
<comment type="cofactor">
    <cofactor evidence="1 10">
        <name>Mg(2+)</name>
        <dbReference type="ChEBI" id="CHEBI:18420"/>
    </cofactor>
</comment>
<evidence type="ECO:0000256" key="11">
    <source>
        <dbReference type="RuleBase" id="RU003783"/>
    </source>
</evidence>
<feature type="binding site" evidence="10">
    <location>
        <begin position="11"/>
        <end position="16"/>
    </location>
    <ligand>
        <name>substrate</name>
    </ligand>
</feature>
<dbReference type="RefSeq" id="WP_052570269.1">
    <property type="nucleotide sequence ID" value="NZ_CP009498.1"/>
</dbReference>
<dbReference type="GO" id="GO:0052381">
    <property type="term" value="F:tRNA dimethylallyltransferase activity"/>
    <property type="evidence" value="ECO:0007669"/>
    <property type="project" value="UniProtKB-UniRule"/>
</dbReference>
<dbReference type="Proteomes" id="UP000035337">
    <property type="component" value="Chromosome"/>
</dbReference>
<evidence type="ECO:0000256" key="1">
    <source>
        <dbReference type="ARBA" id="ARBA00001946"/>
    </source>
</evidence>
<keyword evidence="15" id="KW-1185">Reference proteome</keyword>
<proteinExistence type="inferred from homology"/>
<evidence type="ECO:0000256" key="5">
    <source>
        <dbReference type="ARBA" id="ARBA00022694"/>
    </source>
</evidence>
<dbReference type="HAMAP" id="MF_00185">
    <property type="entry name" value="IPP_trans"/>
    <property type="match status" value="1"/>
</dbReference>
<keyword evidence="5 10" id="KW-0819">tRNA processing</keyword>
<dbReference type="SUPFAM" id="SSF52540">
    <property type="entry name" value="P-loop containing nucleoside triphosphate hydrolases"/>
    <property type="match status" value="1"/>
</dbReference>
<evidence type="ECO:0000256" key="4">
    <source>
        <dbReference type="ARBA" id="ARBA00022679"/>
    </source>
</evidence>
<dbReference type="EMBL" id="CP009498">
    <property type="protein sequence ID" value="AKL97857.1"/>
    <property type="molecule type" value="Genomic_DNA"/>
</dbReference>
<keyword evidence="7 10" id="KW-0067">ATP-binding</keyword>
<keyword evidence="4 10" id="KW-0808">Transferase</keyword>
<evidence type="ECO:0000313" key="15">
    <source>
        <dbReference type="Proteomes" id="UP000035337"/>
    </source>
</evidence>
<evidence type="ECO:0000256" key="10">
    <source>
        <dbReference type="HAMAP-Rule" id="MF_00185"/>
    </source>
</evidence>
<dbReference type="InterPro" id="IPR027417">
    <property type="entry name" value="P-loop_NTPase"/>
</dbReference>
<sequence length="292" mass="32986">MKKIIVISGPTASGKTKYAVEFCKKNNGEIISADSRQIYKYLDVGTNKEGQAGSGKQQGVSRNINNIAQYLTDIINPDKTYSAADFAKDADLKIKQISDSGKLPVIVGGTGLYIKALLYGLDNMPKADEKLREKLKNYSADELYRELLKLDPAAAEKNKKNPQRLLRALEINILSGKKVEEHIKPKSARYNFKHYTILIPNKTLYERINSRCAQMLKNGMIEETQKVLDMGFAANAPALSGIGYRNVIKYLNKEFSKTELLEEFSKDTRHYAKRQNTWFKAQPDTEILELPK</sequence>
<comment type="caution">
    <text evidence="10">Lacks conserved residue(s) required for the propagation of feature annotation.</text>
</comment>
<keyword evidence="8 10" id="KW-0460">Magnesium</keyword>
<evidence type="ECO:0000256" key="9">
    <source>
        <dbReference type="ARBA" id="ARBA00049563"/>
    </source>
</evidence>
<evidence type="ECO:0000256" key="3">
    <source>
        <dbReference type="ARBA" id="ARBA00005842"/>
    </source>
</evidence>
<dbReference type="InterPro" id="IPR039657">
    <property type="entry name" value="Dimethylallyltransferase"/>
</dbReference>
<organism evidence="14 15">
    <name type="scientific">Endomicrobium proavitum</name>
    <dbReference type="NCBI Taxonomy" id="1408281"/>
    <lineage>
        <taxon>Bacteria</taxon>
        <taxon>Pseudomonadati</taxon>
        <taxon>Elusimicrobiota</taxon>
        <taxon>Endomicrobiia</taxon>
        <taxon>Endomicrobiales</taxon>
        <taxon>Endomicrobiaceae</taxon>
        <taxon>Endomicrobium</taxon>
    </lineage>
</organism>
<dbReference type="Gene3D" id="1.10.20.140">
    <property type="match status" value="1"/>
</dbReference>
<evidence type="ECO:0000256" key="6">
    <source>
        <dbReference type="ARBA" id="ARBA00022741"/>
    </source>
</evidence>
<feature type="binding site" evidence="10">
    <location>
        <begin position="9"/>
        <end position="16"/>
    </location>
    <ligand>
        <name>ATP</name>
        <dbReference type="ChEBI" id="CHEBI:30616"/>
    </ligand>
</feature>
<dbReference type="PANTHER" id="PTHR11088:SF60">
    <property type="entry name" value="TRNA DIMETHYLALLYLTRANSFERASE"/>
    <property type="match status" value="1"/>
</dbReference>
<evidence type="ECO:0000313" key="14">
    <source>
        <dbReference type="EMBL" id="AKL97857.1"/>
    </source>
</evidence>
<comment type="function">
    <text evidence="2 10 12">Catalyzes the transfer of a dimethylallyl group onto the adenine at position 37 in tRNAs that read codons beginning with uridine, leading to the formation of N6-(dimethylallyl)adenosine (i(6)A).</text>
</comment>
<dbReference type="STRING" id="1408281.Epro_0478"/>
<dbReference type="KEGG" id="epo:Epro_0478"/>
<dbReference type="Gene3D" id="3.40.50.300">
    <property type="entry name" value="P-loop containing nucleotide triphosphate hydrolases"/>
    <property type="match status" value="1"/>
</dbReference>
<evidence type="ECO:0000256" key="13">
    <source>
        <dbReference type="RuleBase" id="RU003785"/>
    </source>
</evidence>
<evidence type="ECO:0000256" key="2">
    <source>
        <dbReference type="ARBA" id="ARBA00003213"/>
    </source>
</evidence>
<accession>A0A0G3WIZ9</accession>
<feature type="site" description="Interaction with substrate tRNA" evidence="10">
    <location>
        <position position="132"/>
    </location>
</feature>
<name>A0A0G3WIZ9_9BACT</name>
<evidence type="ECO:0000256" key="12">
    <source>
        <dbReference type="RuleBase" id="RU003784"/>
    </source>
</evidence>